<gene>
    <name evidence="1" type="ORF">PFLUV_G00067490</name>
</gene>
<dbReference type="EMBL" id="VHII01000006">
    <property type="protein sequence ID" value="KAF1388884.1"/>
    <property type="molecule type" value="Genomic_DNA"/>
</dbReference>
<name>A0A6A5FG31_PERFL</name>
<reference evidence="1 2" key="1">
    <citation type="submission" date="2019-06" db="EMBL/GenBank/DDBJ databases">
        <title>A chromosome-scale genome assembly of the European perch, Perca fluviatilis.</title>
        <authorList>
            <person name="Roques C."/>
            <person name="Zahm M."/>
            <person name="Cabau C."/>
            <person name="Klopp C."/>
            <person name="Bouchez O."/>
            <person name="Donnadieu C."/>
            <person name="Kuhl H."/>
            <person name="Gislard M."/>
            <person name="Guendouz S."/>
            <person name="Journot L."/>
            <person name="Haffray P."/>
            <person name="Bestin A."/>
            <person name="Morvezen R."/>
            <person name="Feron R."/>
            <person name="Wen M."/>
            <person name="Jouanno E."/>
            <person name="Herpin A."/>
            <person name="Schartl M."/>
            <person name="Postlethwait J."/>
            <person name="Schaerlinger B."/>
            <person name="Chardard D."/>
            <person name="Lecocq T."/>
            <person name="Poncet C."/>
            <person name="Jaffrelo L."/>
            <person name="Lampietro C."/>
            <person name="Guiguen Y."/>
        </authorList>
    </citation>
    <scope>NUCLEOTIDE SEQUENCE [LARGE SCALE GENOMIC DNA]</scope>
    <source>
        <tissue evidence="1">Blood</tissue>
    </source>
</reference>
<protein>
    <submittedName>
        <fullName evidence="1">Uncharacterized protein</fullName>
    </submittedName>
</protein>
<evidence type="ECO:0000313" key="2">
    <source>
        <dbReference type="Proteomes" id="UP000465112"/>
    </source>
</evidence>
<dbReference type="Proteomes" id="UP000465112">
    <property type="component" value="Chromosome 6"/>
</dbReference>
<sequence length="213" mass="24715">MYGWQQRLKYKMHNYRAKLKSRKYAYPEIEVNTLKRKQMSDAAPAKNVKRPKKAEIKEEFRRITTISLEQKFMLKLDGYTPRLLQLMRAKGGAAGTRMRHLLSTVNESQCVEKKRDAVVCCLIEYLGEHQEELFQDCQMEDVHEGNMDQTMKVLVVHNPAAEEDPADVLIVIEGNKVLNRCGYRTKACVLLMGLIYVLNLEYSRNLKIGLEMT</sequence>
<dbReference type="AlphaFoldDB" id="A0A6A5FG31"/>
<organism evidence="1 2">
    <name type="scientific">Perca fluviatilis</name>
    <name type="common">European perch</name>
    <dbReference type="NCBI Taxonomy" id="8168"/>
    <lineage>
        <taxon>Eukaryota</taxon>
        <taxon>Metazoa</taxon>
        <taxon>Chordata</taxon>
        <taxon>Craniata</taxon>
        <taxon>Vertebrata</taxon>
        <taxon>Euteleostomi</taxon>
        <taxon>Actinopterygii</taxon>
        <taxon>Neopterygii</taxon>
        <taxon>Teleostei</taxon>
        <taxon>Neoteleostei</taxon>
        <taxon>Acanthomorphata</taxon>
        <taxon>Eupercaria</taxon>
        <taxon>Perciformes</taxon>
        <taxon>Percoidei</taxon>
        <taxon>Percidae</taxon>
        <taxon>Percinae</taxon>
        <taxon>Perca</taxon>
    </lineage>
</organism>
<accession>A0A6A5FG31</accession>
<dbReference type="PANTHER" id="PTHR31025:SF31">
    <property type="entry name" value="SI:CH211-166E11.5"/>
    <property type="match status" value="1"/>
</dbReference>
<comment type="caution">
    <text evidence="1">The sequence shown here is derived from an EMBL/GenBank/DDBJ whole genome shotgun (WGS) entry which is preliminary data.</text>
</comment>
<dbReference type="PANTHER" id="PTHR31025">
    <property type="entry name" value="SI:CH211-196P9.1-RELATED"/>
    <property type="match status" value="1"/>
</dbReference>
<keyword evidence="2" id="KW-1185">Reference proteome</keyword>
<evidence type="ECO:0000313" key="1">
    <source>
        <dbReference type="EMBL" id="KAF1388884.1"/>
    </source>
</evidence>
<proteinExistence type="predicted"/>